<evidence type="ECO:0000256" key="13">
    <source>
        <dbReference type="NCBIfam" id="TIGR02402"/>
    </source>
</evidence>
<dbReference type="InterPro" id="IPR012768">
    <property type="entry name" value="Trehalose_TreZ"/>
</dbReference>
<dbReference type="OrthoDB" id="9800174at2"/>
<dbReference type="SUPFAM" id="SSF81296">
    <property type="entry name" value="E set domains"/>
    <property type="match status" value="1"/>
</dbReference>
<dbReference type="SMART" id="SM00642">
    <property type="entry name" value="Aamy"/>
    <property type="match status" value="1"/>
</dbReference>
<evidence type="ECO:0000256" key="2">
    <source>
        <dbReference type="ARBA" id="ARBA00005199"/>
    </source>
</evidence>
<feature type="domain" description="Glycosyl hydrolase family 13 catalytic" evidence="18">
    <location>
        <begin position="114"/>
        <end position="479"/>
    </location>
</feature>
<dbReference type="Proteomes" id="UP000297890">
    <property type="component" value="Unassembled WGS sequence"/>
</dbReference>
<evidence type="ECO:0000256" key="14">
    <source>
        <dbReference type="PIRNR" id="PIRNR006337"/>
    </source>
</evidence>
<protein>
    <recommendedName>
        <fullName evidence="5 13">Malto-oligosyltrehalose trehalohydrolase</fullName>
        <shortName evidence="14">MTHase</shortName>
        <ecNumber evidence="4 13">3.2.1.141</ecNumber>
    </recommendedName>
    <alternativeName>
        <fullName evidence="11 14">4-alpha-D-((1-&gt;4)-alpha-D-glucano)trehalose trehalohydrolase</fullName>
    </alternativeName>
    <alternativeName>
        <fullName evidence="10 14">Maltooligosyl trehalose trehalohydrolase</fullName>
    </alternativeName>
</protein>
<dbReference type="UniPathway" id="UPA00299"/>
<evidence type="ECO:0000256" key="11">
    <source>
        <dbReference type="ARBA" id="ARBA00033284"/>
    </source>
</evidence>
<evidence type="ECO:0000313" key="19">
    <source>
        <dbReference type="EMBL" id="TFZ83154.1"/>
    </source>
</evidence>
<comment type="pathway">
    <text evidence="2 14">Glycan biosynthesis; trehalose biosynthesis.</text>
</comment>
<proteinExistence type="inferred from homology"/>
<dbReference type="PANTHER" id="PTHR43651">
    <property type="entry name" value="1,4-ALPHA-GLUCAN-BRANCHING ENZYME"/>
    <property type="match status" value="1"/>
</dbReference>
<feature type="binding site" evidence="16">
    <location>
        <begin position="394"/>
        <end position="399"/>
    </location>
    <ligand>
        <name>substrate</name>
    </ligand>
</feature>
<dbReference type="Gene3D" id="3.20.20.80">
    <property type="entry name" value="Glycosidases"/>
    <property type="match status" value="1"/>
</dbReference>
<evidence type="ECO:0000313" key="20">
    <source>
        <dbReference type="Proteomes" id="UP000297890"/>
    </source>
</evidence>
<comment type="catalytic activity">
    <reaction evidence="12 14">
        <text>hydrolysis of (1-&gt;4)-alpha-D-glucosidic linkage in 4-alpha-D-[(1-&gt;4)-alpha-D-glucanosyl]n trehalose to yield trehalose and (1-&gt;4)-alpha-D-glucan.</text>
        <dbReference type="EC" id="3.2.1.141"/>
    </reaction>
</comment>
<reference evidence="19 20" key="1">
    <citation type="journal article" date="2019" name="ISME J.">
        <title>Candidatus Macondimonas diazotrophica, a novel gammaproteobacterial genus dominating crude-oil-contaminated coastal sediments.</title>
        <authorList>
            <person name="Karthikeyan S."/>
            <person name="Konstantinidis K."/>
        </authorList>
    </citation>
    <scope>NUCLEOTIDE SEQUENCE [LARGE SCALE GENOMIC DNA]</scope>
    <source>
        <strain evidence="19 20">KTK01</strain>
    </source>
</reference>
<keyword evidence="6" id="KW-0963">Cytoplasm</keyword>
<dbReference type="GO" id="GO:0005737">
    <property type="term" value="C:cytoplasm"/>
    <property type="evidence" value="ECO:0007669"/>
    <property type="project" value="UniProtKB-SubCell"/>
</dbReference>
<evidence type="ECO:0000256" key="10">
    <source>
        <dbReference type="ARBA" id="ARBA00032057"/>
    </source>
</evidence>
<evidence type="ECO:0000256" key="6">
    <source>
        <dbReference type="ARBA" id="ARBA00022490"/>
    </source>
</evidence>
<dbReference type="InterPro" id="IPR013783">
    <property type="entry name" value="Ig-like_fold"/>
</dbReference>
<dbReference type="Gene3D" id="1.10.10.760">
    <property type="entry name" value="E-set domains of sugar-utilizing enzymes"/>
    <property type="match status" value="1"/>
</dbReference>
<dbReference type="Gene3D" id="2.60.40.10">
    <property type="entry name" value="Immunoglobulins"/>
    <property type="match status" value="1"/>
</dbReference>
<dbReference type="Pfam" id="PF00128">
    <property type="entry name" value="Alpha-amylase"/>
    <property type="match status" value="1"/>
</dbReference>
<comment type="subcellular location">
    <subcellularLocation>
        <location evidence="1 15">Cytoplasm</location>
    </subcellularLocation>
</comment>
<comment type="similarity">
    <text evidence="3 14">Belongs to the glycosyl hydrolase 13 family.</text>
</comment>
<feature type="active site" description="Nucleophile" evidence="15">
    <location>
        <position position="261"/>
    </location>
</feature>
<evidence type="ECO:0000256" key="15">
    <source>
        <dbReference type="PIRSR" id="PIRSR006337-1"/>
    </source>
</evidence>
<organism evidence="19 20">
    <name type="scientific">Candidatus Macondimonas diazotrophica</name>
    <dbReference type="NCBI Taxonomy" id="2305248"/>
    <lineage>
        <taxon>Bacteria</taxon>
        <taxon>Pseudomonadati</taxon>
        <taxon>Pseudomonadota</taxon>
        <taxon>Gammaproteobacteria</taxon>
        <taxon>Chromatiales</taxon>
        <taxon>Ectothiorhodospiraceae</taxon>
        <taxon>Candidatus Macondimonas</taxon>
    </lineage>
</organism>
<keyword evidence="7 14" id="KW-0378">Hydrolase</keyword>
<dbReference type="SUPFAM" id="SSF51445">
    <property type="entry name" value="(Trans)glycosidases"/>
    <property type="match status" value="1"/>
</dbReference>
<evidence type="ECO:0000256" key="3">
    <source>
        <dbReference type="ARBA" id="ARBA00008061"/>
    </source>
</evidence>
<evidence type="ECO:0000256" key="9">
    <source>
        <dbReference type="ARBA" id="ARBA00023295"/>
    </source>
</evidence>
<evidence type="ECO:0000259" key="18">
    <source>
        <dbReference type="SMART" id="SM00642"/>
    </source>
</evidence>
<feature type="site" description="Transition state stabilizer" evidence="17">
    <location>
        <position position="395"/>
    </location>
</feature>
<evidence type="ECO:0000256" key="5">
    <source>
        <dbReference type="ARBA" id="ARBA00015938"/>
    </source>
</evidence>
<keyword evidence="20" id="KW-1185">Reference proteome</keyword>
<evidence type="ECO:0000256" key="12">
    <source>
        <dbReference type="ARBA" id="ARBA00034013"/>
    </source>
</evidence>
<dbReference type="NCBIfam" id="TIGR02402">
    <property type="entry name" value="trehalose_TreZ"/>
    <property type="match status" value="1"/>
</dbReference>
<feature type="binding site" evidence="16">
    <location>
        <begin position="323"/>
        <end position="327"/>
    </location>
    <ligand>
        <name>substrate</name>
    </ligand>
</feature>
<dbReference type="PANTHER" id="PTHR43651:SF11">
    <property type="entry name" value="MALTO-OLIGOSYLTREHALOSE TREHALOHYDROLASE"/>
    <property type="match status" value="1"/>
</dbReference>
<evidence type="ECO:0000256" key="17">
    <source>
        <dbReference type="PIRSR" id="PIRSR006337-3"/>
    </source>
</evidence>
<dbReference type="InterPro" id="IPR006047">
    <property type="entry name" value="GH13_cat_dom"/>
</dbReference>
<dbReference type="InterPro" id="IPR017853">
    <property type="entry name" value="GH"/>
</dbReference>
<dbReference type="AlphaFoldDB" id="A0A4Z0F9T6"/>
<dbReference type="CDD" id="cd02853">
    <property type="entry name" value="E_set_MTHase_like_N"/>
    <property type="match status" value="1"/>
</dbReference>
<dbReference type="InterPro" id="IPR014756">
    <property type="entry name" value="Ig_E-set"/>
</dbReference>
<dbReference type="GO" id="GO:0005992">
    <property type="term" value="P:trehalose biosynthetic process"/>
    <property type="evidence" value="ECO:0007669"/>
    <property type="project" value="UniProtKB-UniRule"/>
</dbReference>
<dbReference type="EC" id="3.2.1.141" evidence="4 13"/>
<dbReference type="Pfam" id="PF11941">
    <property type="entry name" value="DUF3459"/>
    <property type="match status" value="1"/>
</dbReference>
<gene>
    <name evidence="19" type="primary">treZ</name>
    <name evidence="19" type="ORF">E4680_04915</name>
</gene>
<dbReference type="GO" id="GO:0033942">
    <property type="term" value="F:4-alpha-D-(1-&gt;4)-alpha-D-glucanotrehalose trehalohydrolase activity"/>
    <property type="evidence" value="ECO:0007669"/>
    <property type="project" value="UniProtKB-EC"/>
</dbReference>
<dbReference type="InterPro" id="IPR022567">
    <property type="entry name" value="DUF3459"/>
</dbReference>
<feature type="active site" description="Proton donor" evidence="15">
    <location>
        <position position="297"/>
    </location>
</feature>
<dbReference type="PIRSF" id="PIRSF006337">
    <property type="entry name" value="Trehalose_TreZ"/>
    <property type="match status" value="1"/>
</dbReference>
<evidence type="ECO:0000256" key="8">
    <source>
        <dbReference type="ARBA" id="ARBA00023277"/>
    </source>
</evidence>
<dbReference type="InterPro" id="IPR044901">
    <property type="entry name" value="Trehalose_TreZ_E-set_sf"/>
</dbReference>
<feature type="binding site" evidence="16">
    <location>
        <begin position="259"/>
        <end position="264"/>
    </location>
    <ligand>
        <name>substrate</name>
    </ligand>
</feature>
<dbReference type="EMBL" id="SRIO01000005">
    <property type="protein sequence ID" value="TFZ83154.1"/>
    <property type="molecule type" value="Genomic_DNA"/>
</dbReference>
<keyword evidence="9 14" id="KW-0326">Glycosidase</keyword>
<evidence type="ECO:0000256" key="16">
    <source>
        <dbReference type="PIRSR" id="PIRSR006337-2"/>
    </source>
</evidence>
<name>A0A4Z0F9T6_9GAMM</name>
<accession>A0A4Z0F9T6</accession>
<comment type="caution">
    <text evidence="19">The sequence shown here is derived from an EMBL/GenBank/DDBJ whole genome shotgun (WGS) entry which is preliminary data.</text>
</comment>
<evidence type="ECO:0000256" key="7">
    <source>
        <dbReference type="ARBA" id="ARBA00022801"/>
    </source>
</evidence>
<evidence type="ECO:0000256" key="4">
    <source>
        <dbReference type="ARBA" id="ARBA00012268"/>
    </source>
</evidence>
<evidence type="ECO:0000256" key="1">
    <source>
        <dbReference type="ARBA" id="ARBA00004496"/>
    </source>
</evidence>
<dbReference type="CDD" id="cd11325">
    <property type="entry name" value="AmyAc_GTHase"/>
    <property type="match status" value="1"/>
</dbReference>
<sequence>MPFGPLRLDDGRIRFRLWAPAQRAPKLQISDDRAEYVLPMDPCGDGWFECVTNRARTGQTYCFRLDSGLAVPDPASRFQPRDAHGPSELIDPHAYRWRHEDWRGRPWREAVIYELHVGSFSPEGTYQGVIKRLDHLVELGITAIELMPVADFPGRRNWGYDGVLPFAPDSAYGRPEDLKALIDAAHAHGLMLFLDVVYNHFGPDGNYLNAYAPSFFTPRHHTPWGEAINFDDDDSATVRAYFIHNALYWLEEYRFDGLRLDAVHAIRDDSEPHVLTALAEAVRGRFGEDRHIHLVLENDANQARFLTRAAAGQPVHYTAQWNDDFHHAAHVLATGDGAGYYRDFVDQPLHQLTRCLSEGFAYQGDPSPFRNGERRGEPSAHLPPLCFVNFLQNHDQIGNRALGERLTQLAPPHRVRALTEILLLAPSPPLLFMGQEWGSVRPFLFFCGFEGELGDAVREGRRKEFAAFPEFADPQARARIPDPTHPDTFAQSCLHWGEIDEAIHRDWLALHQRLLTLRATHVVPLLGASTPRTDVDISGSRLQLRWHWPDTGSLSLIANLGDTAVAAPAAAGASVIYRSDSAAAAADDLPGWSVMWSIMAGEE</sequence>
<keyword evidence="8" id="KW-0119">Carbohydrate metabolism</keyword>